<comment type="caution">
    <text evidence="2">The sequence shown here is derived from an EMBL/GenBank/DDBJ whole genome shotgun (WGS) entry which is preliminary data.</text>
</comment>
<feature type="transmembrane region" description="Helical" evidence="1">
    <location>
        <begin position="44"/>
        <end position="64"/>
    </location>
</feature>
<evidence type="ECO:0000256" key="1">
    <source>
        <dbReference type="SAM" id="Phobius"/>
    </source>
</evidence>
<gene>
    <name evidence="2" type="ORF">GCM10010919_00740</name>
</gene>
<proteinExistence type="predicted"/>
<reference evidence="3" key="1">
    <citation type="journal article" date="2019" name="Int. J. Syst. Evol. Microbiol.">
        <title>The Global Catalogue of Microorganisms (GCM) 10K type strain sequencing project: providing services to taxonomists for standard genome sequencing and annotation.</title>
        <authorList>
            <consortium name="The Broad Institute Genomics Platform"/>
            <consortium name="The Broad Institute Genome Sequencing Center for Infectious Disease"/>
            <person name="Wu L."/>
            <person name="Ma J."/>
        </authorList>
    </citation>
    <scope>NUCLEOTIDE SEQUENCE [LARGE SCALE GENOMIC DNA]</scope>
    <source>
        <strain evidence="3">CGMCC 1.7003</strain>
    </source>
</reference>
<sequence>MHERHAKPGGQAIVAQHTNENTLALTCRRLLTEFIKRRTKTCAVTFKLLIITGVLYTLTVYAIAP</sequence>
<protein>
    <submittedName>
        <fullName evidence="2">Uncharacterized protein</fullName>
    </submittedName>
</protein>
<keyword evidence="1" id="KW-1133">Transmembrane helix</keyword>
<keyword evidence="3" id="KW-1185">Reference proteome</keyword>
<evidence type="ECO:0000313" key="2">
    <source>
        <dbReference type="EMBL" id="GHG58775.1"/>
    </source>
</evidence>
<keyword evidence="1" id="KW-0812">Transmembrane</keyword>
<keyword evidence="1" id="KW-0472">Membrane</keyword>
<name>A0ABQ3KT86_9ALTE</name>
<evidence type="ECO:0000313" key="3">
    <source>
        <dbReference type="Proteomes" id="UP000659697"/>
    </source>
</evidence>
<dbReference type="EMBL" id="BNAO01000001">
    <property type="protein sequence ID" value="GHG58775.1"/>
    <property type="molecule type" value="Genomic_DNA"/>
</dbReference>
<dbReference type="Proteomes" id="UP000659697">
    <property type="component" value="Unassembled WGS sequence"/>
</dbReference>
<organism evidence="2 3">
    <name type="scientific">Alishewanella longhuensis</name>
    <dbReference type="NCBI Taxonomy" id="1091037"/>
    <lineage>
        <taxon>Bacteria</taxon>
        <taxon>Pseudomonadati</taxon>
        <taxon>Pseudomonadota</taxon>
        <taxon>Gammaproteobacteria</taxon>
        <taxon>Alteromonadales</taxon>
        <taxon>Alteromonadaceae</taxon>
        <taxon>Alishewanella</taxon>
    </lineage>
</organism>
<accession>A0ABQ3KT86</accession>